<comment type="caution">
    <text evidence="1">The sequence shown here is derived from an EMBL/GenBank/DDBJ whole genome shotgun (WGS) entry which is preliminary data.</text>
</comment>
<sequence>MTRTIPELVLLSLSSRTTKTGWRSTTVCDLVRNGPLPWIREASKSRARAMSPGHRIPPCSCKLHGIHRALSSTLAFRFLFKPRQILQS</sequence>
<evidence type="ECO:0000313" key="2">
    <source>
        <dbReference type="Proteomes" id="UP000499080"/>
    </source>
</evidence>
<keyword evidence="2" id="KW-1185">Reference proteome</keyword>
<organism evidence="1 2">
    <name type="scientific">Araneus ventricosus</name>
    <name type="common">Orbweaver spider</name>
    <name type="synonym">Epeira ventricosa</name>
    <dbReference type="NCBI Taxonomy" id="182803"/>
    <lineage>
        <taxon>Eukaryota</taxon>
        <taxon>Metazoa</taxon>
        <taxon>Ecdysozoa</taxon>
        <taxon>Arthropoda</taxon>
        <taxon>Chelicerata</taxon>
        <taxon>Arachnida</taxon>
        <taxon>Araneae</taxon>
        <taxon>Araneomorphae</taxon>
        <taxon>Entelegynae</taxon>
        <taxon>Araneoidea</taxon>
        <taxon>Araneidae</taxon>
        <taxon>Araneus</taxon>
    </lineage>
</organism>
<accession>A0A4Y2RJT9</accession>
<dbReference type="EMBL" id="BGPR01017402">
    <property type="protein sequence ID" value="GBN76044.1"/>
    <property type="molecule type" value="Genomic_DNA"/>
</dbReference>
<dbReference type="Proteomes" id="UP000499080">
    <property type="component" value="Unassembled WGS sequence"/>
</dbReference>
<proteinExistence type="predicted"/>
<name>A0A4Y2RJT9_ARAVE</name>
<protein>
    <submittedName>
        <fullName evidence="1">Uncharacterized protein</fullName>
    </submittedName>
</protein>
<dbReference type="AlphaFoldDB" id="A0A4Y2RJT9"/>
<evidence type="ECO:0000313" key="1">
    <source>
        <dbReference type="EMBL" id="GBN76044.1"/>
    </source>
</evidence>
<gene>
    <name evidence="1" type="ORF">AVEN_20562_1</name>
</gene>
<reference evidence="1 2" key="1">
    <citation type="journal article" date="2019" name="Sci. Rep.">
        <title>Orb-weaving spider Araneus ventricosus genome elucidates the spidroin gene catalogue.</title>
        <authorList>
            <person name="Kono N."/>
            <person name="Nakamura H."/>
            <person name="Ohtoshi R."/>
            <person name="Moran D.A.P."/>
            <person name="Shinohara A."/>
            <person name="Yoshida Y."/>
            <person name="Fujiwara M."/>
            <person name="Mori M."/>
            <person name="Tomita M."/>
            <person name="Arakawa K."/>
        </authorList>
    </citation>
    <scope>NUCLEOTIDE SEQUENCE [LARGE SCALE GENOMIC DNA]</scope>
</reference>